<comment type="caution">
    <text evidence="2">The sequence shown here is derived from an EMBL/GenBank/DDBJ whole genome shotgun (WGS) entry which is preliminary data.</text>
</comment>
<gene>
    <name evidence="2" type="ORF">TCAL_08688</name>
</gene>
<accession>A0A553NB52</accession>
<dbReference type="Pfam" id="PF13716">
    <property type="entry name" value="CRAL_TRIO_2"/>
    <property type="match status" value="1"/>
</dbReference>
<dbReference type="PANTHER" id="PTHR48411:SF1">
    <property type="entry name" value="OS01G0948300 PROTEIN"/>
    <property type="match status" value="1"/>
</dbReference>
<evidence type="ECO:0000313" key="3">
    <source>
        <dbReference type="Proteomes" id="UP000318571"/>
    </source>
</evidence>
<evidence type="ECO:0000313" key="2">
    <source>
        <dbReference type="EMBL" id="TRY62672.1"/>
    </source>
</evidence>
<dbReference type="PANTHER" id="PTHR48411">
    <property type="entry name" value="OS01G0948300 PROTEIN"/>
    <property type="match status" value="1"/>
</dbReference>
<dbReference type="InterPro" id="IPR036865">
    <property type="entry name" value="CRAL-TRIO_dom_sf"/>
</dbReference>
<name>A0A553NB52_TIGCA</name>
<keyword evidence="3" id="KW-1185">Reference proteome</keyword>
<evidence type="ECO:0000259" key="1">
    <source>
        <dbReference type="SMART" id="SM00516"/>
    </source>
</evidence>
<dbReference type="Gene3D" id="3.40.525.10">
    <property type="entry name" value="CRAL-TRIO lipid binding domain"/>
    <property type="match status" value="1"/>
</dbReference>
<dbReference type="Proteomes" id="UP000318571">
    <property type="component" value="Chromosome 10"/>
</dbReference>
<dbReference type="AlphaFoldDB" id="A0A553NB52"/>
<dbReference type="SMART" id="SM00516">
    <property type="entry name" value="SEC14"/>
    <property type="match status" value="1"/>
</dbReference>
<dbReference type="InterPro" id="IPR001251">
    <property type="entry name" value="CRAL-TRIO_dom"/>
</dbReference>
<dbReference type="CDD" id="cd00170">
    <property type="entry name" value="SEC14"/>
    <property type="match status" value="1"/>
</dbReference>
<dbReference type="OrthoDB" id="365077at2759"/>
<feature type="domain" description="CRAL-TRIO" evidence="1">
    <location>
        <begin position="80"/>
        <end position="225"/>
    </location>
</feature>
<dbReference type="STRING" id="6832.A0A553NB52"/>
<organism evidence="2 3">
    <name type="scientific">Tigriopus californicus</name>
    <name type="common">Marine copepod</name>
    <dbReference type="NCBI Taxonomy" id="6832"/>
    <lineage>
        <taxon>Eukaryota</taxon>
        <taxon>Metazoa</taxon>
        <taxon>Ecdysozoa</taxon>
        <taxon>Arthropoda</taxon>
        <taxon>Crustacea</taxon>
        <taxon>Multicrustacea</taxon>
        <taxon>Hexanauplia</taxon>
        <taxon>Copepoda</taxon>
        <taxon>Harpacticoida</taxon>
        <taxon>Harpacticidae</taxon>
        <taxon>Tigriopus</taxon>
    </lineage>
</organism>
<dbReference type="EMBL" id="VCGU01000458">
    <property type="protein sequence ID" value="TRY62672.1"/>
    <property type="molecule type" value="Genomic_DNA"/>
</dbReference>
<proteinExistence type="predicted"/>
<dbReference type="SUPFAM" id="SSF52087">
    <property type="entry name" value="CRAL/TRIO domain"/>
    <property type="match status" value="1"/>
</dbReference>
<sequence length="237" mass="27945">MATYVVEDSEEKRLLMGHASPNRTSSIVTMDLDSCSIQSSSRAEEDLPTDISDEVATEQLHELRYNELLRRSHQEDLSSIEETNCVYKAGFDKHGRTVIVFIGKWFKQSEIDLDKALLYLIRLVHEVADHDYVVAYFHTRTSRDNIPSYWWIKEVYNTVTYKYKKHLKAFYIVHPTMWTKMTCWWFSTFMAPAIKNKIQNIPALEMLTPFVDQKEMSLPMFITEQDMVFNGIRYYKP</sequence>
<reference evidence="2 3" key="1">
    <citation type="journal article" date="2018" name="Nat. Ecol. Evol.">
        <title>Genomic signatures of mitonuclear coevolution across populations of Tigriopus californicus.</title>
        <authorList>
            <person name="Barreto F.S."/>
            <person name="Watson E.T."/>
            <person name="Lima T.G."/>
            <person name="Willett C.S."/>
            <person name="Edmands S."/>
            <person name="Li W."/>
            <person name="Burton R.S."/>
        </authorList>
    </citation>
    <scope>NUCLEOTIDE SEQUENCE [LARGE SCALE GENOMIC DNA]</scope>
    <source>
        <strain evidence="2 3">San Diego</strain>
    </source>
</reference>
<protein>
    <recommendedName>
        <fullName evidence="1">CRAL-TRIO domain-containing protein</fullName>
    </recommendedName>
</protein>